<comment type="subcellular location">
    <subcellularLocation>
        <location evidence="1">Cell membrane</location>
        <topology evidence="1">Multi-pass membrane protein</topology>
    </subcellularLocation>
</comment>
<keyword evidence="8 12" id="KW-1133">Transmembrane helix</keyword>
<evidence type="ECO:0000256" key="6">
    <source>
        <dbReference type="ARBA" id="ARBA00022692"/>
    </source>
</evidence>
<keyword evidence="9 12" id="KW-0472">Membrane</keyword>
<evidence type="ECO:0000256" key="12">
    <source>
        <dbReference type="SAM" id="Phobius"/>
    </source>
</evidence>
<feature type="transmembrane region" description="Helical" evidence="12">
    <location>
        <begin position="87"/>
        <end position="109"/>
    </location>
</feature>
<proteinExistence type="inferred from homology"/>
<evidence type="ECO:0000256" key="4">
    <source>
        <dbReference type="ARBA" id="ARBA00021581"/>
    </source>
</evidence>
<evidence type="ECO:0000256" key="3">
    <source>
        <dbReference type="ARBA" id="ARBA00012374"/>
    </source>
</evidence>
<feature type="transmembrane region" description="Helical" evidence="12">
    <location>
        <begin position="230"/>
        <end position="247"/>
    </location>
</feature>
<dbReference type="EMBL" id="LAZR01001692">
    <property type="protein sequence ID" value="KKN40643.1"/>
    <property type="molecule type" value="Genomic_DNA"/>
</dbReference>
<dbReference type="PANTHER" id="PTHR30622">
    <property type="entry name" value="UNDECAPRENYL-DIPHOSPHATASE"/>
    <property type="match status" value="1"/>
</dbReference>
<feature type="transmembrane region" description="Helical" evidence="12">
    <location>
        <begin position="121"/>
        <end position="138"/>
    </location>
</feature>
<comment type="similarity">
    <text evidence="2">Belongs to the UppP family.</text>
</comment>
<evidence type="ECO:0000256" key="8">
    <source>
        <dbReference type="ARBA" id="ARBA00022989"/>
    </source>
</evidence>
<dbReference type="Pfam" id="PF02673">
    <property type="entry name" value="BacA"/>
    <property type="match status" value="1"/>
</dbReference>
<feature type="transmembrane region" description="Helical" evidence="12">
    <location>
        <begin position="40"/>
        <end position="59"/>
    </location>
</feature>
<evidence type="ECO:0000256" key="1">
    <source>
        <dbReference type="ARBA" id="ARBA00004651"/>
    </source>
</evidence>
<keyword evidence="7" id="KW-0378">Hydrolase</keyword>
<evidence type="ECO:0000256" key="7">
    <source>
        <dbReference type="ARBA" id="ARBA00022801"/>
    </source>
</evidence>
<dbReference type="GO" id="GO:0050380">
    <property type="term" value="F:undecaprenyl-diphosphatase activity"/>
    <property type="evidence" value="ECO:0007669"/>
    <property type="project" value="UniProtKB-EC"/>
</dbReference>
<feature type="transmembrane region" description="Helical" evidence="12">
    <location>
        <begin position="259"/>
        <end position="280"/>
    </location>
</feature>
<comment type="catalytic activity">
    <reaction evidence="11">
        <text>di-trans,octa-cis-undecaprenyl diphosphate + H2O = di-trans,octa-cis-undecaprenyl phosphate + phosphate + H(+)</text>
        <dbReference type="Rhea" id="RHEA:28094"/>
        <dbReference type="ChEBI" id="CHEBI:15377"/>
        <dbReference type="ChEBI" id="CHEBI:15378"/>
        <dbReference type="ChEBI" id="CHEBI:43474"/>
        <dbReference type="ChEBI" id="CHEBI:58405"/>
        <dbReference type="ChEBI" id="CHEBI:60392"/>
        <dbReference type="EC" id="3.6.1.27"/>
    </reaction>
</comment>
<reference evidence="13" key="1">
    <citation type="journal article" date="2015" name="Nature">
        <title>Complex archaea that bridge the gap between prokaryotes and eukaryotes.</title>
        <authorList>
            <person name="Spang A."/>
            <person name="Saw J.H."/>
            <person name="Jorgensen S.L."/>
            <person name="Zaremba-Niedzwiedzka K."/>
            <person name="Martijn J."/>
            <person name="Lind A.E."/>
            <person name="van Eijk R."/>
            <person name="Schleper C."/>
            <person name="Guy L."/>
            <person name="Ettema T.J."/>
        </authorList>
    </citation>
    <scope>NUCLEOTIDE SEQUENCE</scope>
</reference>
<keyword evidence="5" id="KW-1003">Cell membrane</keyword>
<evidence type="ECO:0000256" key="5">
    <source>
        <dbReference type="ARBA" id="ARBA00022475"/>
    </source>
</evidence>
<keyword evidence="6 12" id="KW-0812">Transmembrane</keyword>
<organism evidence="13">
    <name type="scientific">marine sediment metagenome</name>
    <dbReference type="NCBI Taxonomy" id="412755"/>
    <lineage>
        <taxon>unclassified sequences</taxon>
        <taxon>metagenomes</taxon>
        <taxon>ecological metagenomes</taxon>
    </lineage>
</organism>
<dbReference type="EC" id="3.6.1.27" evidence="3"/>
<accession>A0A0F9TGQ9</accession>
<name>A0A0F9TGQ9_9ZZZZ</name>
<comment type="caution">
    <text evidence="13">The sequence shown here is derived from an EMBL/GenBank/DDBJ whole genome shotgun (WGS) entry which is preliminary data.</text>
</comment>
<gene>
    <name evidence="13" type="ORF">LCGC14_0731280</name>
</gene>
<dbReference type="PANTHER" id="PTHR30622:SF2">
    <property type="entry name" value="UNDECAPRENYL-DIPHOSPHATASE"/>
    <property type="match status" value="1"/>
</dbReference>
<evidence type="ECO:0000313" key="13">
    <source>
        <dbReference type="EMBL" id="KKN40643.1"/>
    </source>
</evidence>
<evidence type="ECO:0000256" key="10">
    <source>
        <dbReference type="ARBA" id="ARBA00032707"/>
    </source>
</evidence>
<dbReference type="GO" id="GO:0005886">
    <property type="term" value="C:plasma membrane"/>
    <property type="evidence" value="ECO:0007669"/>
    <property type="project" value="UniProtKB-SubCell"/>
</dbReference>
<evidence type="ECO:0000256" key="2">
    <source>
        <dbReference type="ARBA" id="ARBA00010621"/>
    </source>
</evidence>
<feature type="transmembrane region" description="Helical" evidence="12">
    <location>
        <begin position="201"/>
        <end position="224"/>
    </location>
</feature>
<protein>
    <recommendedName>
        <fullName evidence="4">Undecaprenyl-diphosphatase</fullName>
        <ecNumber evidence="3">3.6.1.27</ecNumber>
    </recommendedName>
    <alternativeName>
        <fullName evidence="10">Undecaprenyl pyrophosphate phosphatase</fullName>
    </alternativeName>
</protein>
<sequence>MIEYIIIAILQGFFEWLPISSSGQTFIVGMNVFGISAEESFSLAIWLHFGTTLAVLFKFRADFFKIFKSFVPNTFKVDEIDIKRRNWLIYATLGTGLTALPLYFIFKILIIDIFTAVQGDIITLFISGFLIITGIVLLKTRKIYGENTLDDIQKKKIQRDSVVSGIVQGFSILPGISRSGVSVSVIILENYNQDSALRLSFLMSVPVAFASIIVDIVFGGGSIFGMLEPFVILITTFISFIVGYFTIELLLRIAQKLSFGYFCILFGIVAFGIIIPFILIP</sequence>
<evidence type="ECO:0000256" key="9">
    <source>
        <dbReference type="ARBA" id="ARBA00023136"/>
    </source>
</evidence>
<dbReference type="InterPro" id="IPR003824">
    <property type="entry name" value="UppP"/>
</dbReference>
<evidence type="ECO:0000256" key="11">
    <source>
        <dbReference type="ARBA" id="ARBA00047594"/>
    </source>
</evidence>
<dbReference type="AlphaFoldDB" id="A0A0F9TGQ9"/>